<dbReference type="PANTHER" id="PTHR12835">
    <property type="entry name" value="BIOTIN PROTEIN LIGASE"/>
    <property type="match status" value="1"/>
</dbReference>
<dbReference type="Pfam" id="PF02237">
    <property type="entry name" value="BPL_C"/>
    <property type="match status" value="1"/>
</dbReference>
<dbReference type="Proteomes" id="UP001477870">
    <property type="component" value="Unassembled WGS sequence"/>
</dbReference>
<keyword evidence="2" id="KW-0547">Nucleotide-binding</keyword>
<evidence type="ECO:0000256" key="2">
    <source>
        <dbReference type="ARBA" id="ARBA00022741"/>
    </source>
</evidence>
<protein>
    <recommendedName>
        <fullName evidence="5">biotin--[biotin carboxyl-carrier protein] ligase</fullName>
        <ecNumber evidence="5">6.3.4.15</ecNumber>
    </recommendedName>
</protein>
<keyword evidence="9" id="KW-1185">Reference proteome</keyword>
<dbReference type="Gene3D" id="3.30.930.10">
    <property type="entry name" value="Bira Bifunctional Protein, Domain 2"/>
    <property type="match status" value="1"/>
</dbReference>
<keyword evidence="1 8" id="KW-0436">Ligase</keyword>
<evidence type="ECO:0000256" key="3">
    <source>
        <dbReference type="ARBA" id="ARBA00022840"/>
    </source>
</evidence>
<evidence type="ECO:0000313" key="9">
    <source>
        <dbReference type="Proteomes" id="UP001477870"/>
    </source>
</evidence>
<dbReference type="EMBL" id="JBBMQO010000002">
    <property type="protein sequence ID" value="MEM5500698.1"/>
    <property type="molecule type" value="Genomic_DNA"/>
</dbReference>
<dbReference type="EC" id="6.3.4.15" evidence="5"/>
<dbReference type="RefSeq" id="WP_342847009.1">
    <property type="nucleotide sequence ID" value="NZ_JBBMQO010000002.1"/>
</dbReference>
<evidence type="ECO:0000256" key="6">
    <source>
        <dbReference type="ARBA" id="ARBA00047846"/>
    </source>
</evidence>
<dbReference type="InterPro" id="IPR003142">
    <property type="entry name" value="BPL_C"/>
</dbReference>
<evidence type="ECO:0000256" key="4">
    <source>
        <dbReference type="ARBA" id="ARBA00023267"/>
    </source>
</evidence>
<dbReference type="NCBIfam" id="TIGR00121">
    <property type="entry name" value="birA_ligase"/>
    <property type="match status" value="1"/>
</dbReference>
<proteinExistence type="predicted"/>
<dbReference type="InterPro" id="IPR004143">
    <property type="entry name" value="BPL_LPL_catalytic"/>
</dbReference>
<dbReference type="Gene3D" id="2.30.30.100">
    <property type="match status" value="1"/>
</dbReference>
<dbReference type="SUPFAM" id="SSF50037">
    <property type="entry name" value="C-terminal domain of transcriptional repressors"/>
    <property type="match status" value="1"/>
</dbReference>
<accession>A0ABU9T3K0</accession>
<keyword evidence="4" id="KW-0092">Biotin</keyword>
<gene>
    <name evidence="8" type="ORF">WNY59_03755</name>
</gene>
<name>A0ABU9T3K0_9HYPH</name>
<dbReference type="GO" id="GO:0004077">
    <property type="term" value="F:biotin--[biotin carboxyl-carrier protein] ligase activity"/>
    <property type="evidence" value="ECO:0007669"/>
    <property type="project" value="UniProtKB-EC"/>
</dbReference>
<organism evidence="8 9">
    <name type="scientific">Ahrensia kielensis</name>
    <dbReference type="NCBI Taxonomy" id="76980"/>
    <lineage>
        <taxon>Bacteria</taxon>
        <taxon>Pseudomonadati</taxon>
        <taxon>Pseudomonadota</taxon>
        <taxon>Alphaproteobacteria</taxon>
        <taxon>Hyphomicrobiales</taxon>
        <taxon>Ahrensiaceae</taxon>
        <taxon>Ahrensia</taxon>
    </lineage>
</organism>
<evidence type="ECO:0000259" key="7">
    <source>
        <dbReference type="PROSITE" id="PS51733"/>
    </source>
</evidence>
<feature type="domain" description="BPL/LPL catalytic" evidence="7">
    <location>
        <begin position="7"/>
        <end position="191"/>
    </location>
</feature>
<dbReference type="PANTHER" id="PTHR12835:SF5">
    <property type="entry name" value="BIOTIN--PROTEIN LIGASE"/>
    <property type="match status" value="1"/>
</dbReference>
<dbReference type="Pfam" id="PF03099">
    <property type="entry name" value="BPL_LplA_LipB"/>
    <property type="match status" value="1"/>
</dbReference>
<comment type="catalytic activity">
    <reaction evidence="6">
        <text>biotin + L-lysyl-[protein] + ATP = N(6)-biotinyl-L-lysyl-[protein] + AMP + diphosphate + H(+)</text>
        <dbReference type="Rhea" id="RHEA:11756"/>
        <dbReference type="Rhea" id="RHEA-COMP:9752"/>
        <dbReference type="Rhea" id="RHEA-COMP:10505"/>
        <dbReference type="ChEBI" id="CHEBI:15378"/>
        <dbReference type="ChEBI" id="CHEBI:29969"/>
        <dbReference type="ChEBI" id="CHEBI:30616"/>
        <dbReference type="ChEBI" id="CHEBI:33019"/>
        <dbReference type="ChEBI" id="CHEBI:57586"/>
        <dbReference type="ChEBI" id="CHEBI:83144"/>
        <dbReference type="ChEBI" id="CHEBI:456215"/>
        <dbReference type="EC" id="6.3.4.15"/>
    </reaction>
</comment>
<evidence type="ECO:0000313" key="8">
    <source>
        <dbReference type="EMBL" id="MEM5500698.1"/>
    </source>
</evidence>
<sequence>MLELADSQTIIGLTGWRAIHVASTGSTNADLIELAGAGHDVDKLWLSAGEQLQGRGRRGRTWVSPHGNLHASLYLRNPASLKDIGFFPLVCAVALHRAISEALDEKQSEIKIKWPNDILVDGAKCCGMLMESDQQSGVINIVIGCGLNIVAHPQDTPYPAMHLNEKNPALTTQDMFQYLAENFARTLDEWNGGRGKAAIRDYWVAHARGIGQAIIINLANERLEGVFEGIDADGLLSLRLPSGTVKEISAGDVFFPL</sequence>
<reference evidence="8 9" key="1">
    <citation type="submission" date="2024-03" db="EMBL/GenBank/DDBJ databases">
        <title>Community enrichment and isolation of bacterial strains for fucoidan degradation.</title>
        <authorList>
            <person name="Sichert A."/>
        </authorList>
    </citation>
    <scope>NUCLEOTIDE SEQUENCE [LARGE SCALE GENOMIC DNA]</scope>
    <source>
        <strain evidence="8 9">AS62</strain>
    </source>
</reference>
<dbReference type="PROSITE" id="PS51733">
    <property type="entry name" value="BPL_LPL_CATALYTIC"/>
    <property type="match status" value="1"/>
</dbReference>
<dbReference type="CDD" id="cd16442">
    <property type="entry name" value="BPL"/>
    <property type="match status" value="1"/>
</dbReference>
<dbReference type="InterPro" id="IPR008988">
    <property type="entry name" value="Transcriptional_repressor_C"/>
</dbReference>
<dbReference type="SUPFAM" id="SSF55681">
    <property type="entry name" value="Class II aaRS and biotin synthetases"/>
    <property type="match status" value="1"/>
</dbReference>
<comment type="caution">
    <text evidence="8">The sequence shown here is derived from an EMBL/GenBank/DDBJ whole genome shotgun (WGS) entry which is preliminary data.</text>
</comment>
<keyword evidence="3" id="KW-0067">ATP-binding</keyword>
<evidence type="ECO:0000256" key="1">
    <source>
        <dbReference type="ARBA" id="ARBA00022598"/>
    </source>
</evidence>
<dbReference type="InterPro" id="IPR004408">
    <property type="entry name" value="Biotin_CoA_COase_ligase"/>
</dbReference>
<evidence type="ECO:0000256" key="5">
    <source>
        <dbReference type="ARBA" id="ARBA00024227"/>
    </source>
</evidence>
<dbReference type="InterPro" id="IPR045864">
    <property type="entry name" value="aa-tRNA-synth_II/BPL/LPL"/>
</dbReference>